<evidence type="ECO:0000256" key="1">
    <source>
        <dbReference type="ARBA" id="ARBA00004651"/>
    </source>
</evidence>
<protein>
    <recommendedName>
        <fullName evidence="7">Protein MgtC</fullName>
    </recommendedName>
</protein>
<proteinExistence type="inferred from homology"/>
<dbReference type="InterPro" id="IPR003416">
    <property type="entry name" value="MgtC/SapB/SrpB/YhiD_fam"/>
</dbReference>
<gene>
    <name evidence="10" type="ORF">CLN94_03290</name>
</gene>
<dbReference type="PANTHER" id="PTHR33778">
    <property type="entry name" value="PROTEIN MGTC"/>
    <property type="match status" value="1"/>
</dbReference>
<dbReference type="InterPro" id="IPR049177">
    <property type="entry name" value="MgtC_SapB_SrpB_YhiD_N"/>
</dbReference>
<sequence length="216" mass="22693">MARWRAFEGADKLAHDLTLRSCTLDILSNLWNDLATSFTATPPSVAAMRLIAALVLGGAIGFEREWHHKSAGLRTHMLISIAAALFALIAFELVALTEATDGADGGARHDILRLIGAVTSGVAFLAAGSIIVTGRLVKGLTTGAGMWLAGAVGLACGSGSIGLAALASALTVIVQWLFRVLEDRIEHKSEREAAEEALMAGTSVERRRSAPHEPTD</sequence>
<dbReference type="GO" id="GO:0005886">
    <property type="term" value="C:plasma membrane"/>
    <property type="evidence" value="ECO:0007669"/>
    <property type="project" value="UniProtKB-SubCell"/>
</dbReference>
<evidence type="ECO:0000256" key="2">
    <source>
        <dbReference type="ARBA" id="ARBA00009298"/>
    </source>
</evidence>
<evidence type="ECO:0000313" key="10">
    <source>
        <dbReference type="EMBL" id="PCD77729.1"/>
    </source>
</evidence>
<keyword evidence="4 7" id="KW-0812">Transmembrane</keyword>
<evidence type="ECO:0000256" key="6">
    <source>
        <dbReference type="ARBA" id="ARBA00023136"/>
    </source>
</evidence>
<evidence type="ECO:0000256" key="8">
    <source>
        <dbReference type="SAM" id="MobiDB-lite"/>
    </source>
</evidence>
<name>A0A2A4CUA5_9RHOB</name>
<evidence type="ECO:0000256" key="4">
    <source>
        <dbReference type="ARBA" id="ARBA00022692"/>
    </source>
</evidence>
<accession>A0A2A4CUA5</accession>
<feature type="transmembrane region" description="Helical" evidence="7">
    <location>
        <begin position="111"/>
        <end position="133"/>
    </location>
</feature>
<feature type="domain" description="MgtC/SapB/SrpB/YhiD N-terminal" evidence="9">
    <location>
        <begin position="50"/>
        <end position="183"/>
    </location>
</feature>
<keyword evidence="11" id="KW-1185">Reference proteome</keyword>
<reference evidence="10 11" key="1">
    <citation type="submission" date="2017-09" db="EMBL/GenBank/DDBJ databases">
        <title>A multilocus sequence analysis scheme for characterization of bacteria in the genus Thioclava.</title>
        <authorList>
            <person name="Liu Y."/>
            <person name="Shao Z."/>
        </authorList>
    </citation>
    <scope>NUCLEOTIDE SEQUENCE [LARGE SCALE GENOMIC DNA]</scope>
    <source>
        <strain evidence="10 11">CAU 1312</strain>
    </source>
</reference>
<dbReference type="OrthoDB" id="9811198at2"/>
<evidence type="ECO:0000256" key="7">
    <source>
        <dbReference type="RuleBase" id="RU365041"/>
    </source>
</evidence>
<feature type="region of interest" description="Disordered" evidence="8">
    <location>
        <begin position="192"/>
        <end position="216"/>
    </location>
</feature>
<keyword evidence="6 7" id="KW-0472">Membrane</keyword>
<feature type="transmembrane region" description="Helical" evidence="7">
    <location>
        <begin position="145"/>
        <end position="178"/>
    </location>
</feature>
<dbReference type="AlphaFoldDB" id="A0A2A4CUA5"/>
<feature type="transmembrane region" description="Helical" evidence="7">
    <location>
        <begin position="46"/>
        <end position="63"/>
    </location>
</feature>
<feature type="transmembrane region" description="Helical" evidence="7">
    <location>
        <begin position="75"/>
        <end position="96"/>
    </location>
</feature>
<dbReference type="Pfam" id="PF02308">
    <property type="entry name" value="MgtC"/>
    <property type="match status" value="1"/>
</dbReference>
<evidence type="ECO:0000313" key="11">
    <source>
        <dbReference type="Proteomes" id="UP000243507"/>
    </source>
</evidence>
<comment type="caution">
    <text evidence="10">The sequence shown here is derived from an EMBL/GenBank/DDBJ whole genome shotgun (WGS) entry which is preliminary data.</text>
</comment>
<dbReference type="PANTHER" id="PTHR33778:SF1">
    <property type="entry name" value="MAGNESIUM TRANSPORTER YHID-RELATED"/>
    <property type="match status" value="1"/>
</dbReference>
<evidence type="ECO:0000256" key="3">
    <source>
        <dbReference type="ARBA" id="ARBA00022475"/>
    </source>
</evidence>
<keyword evidence="5 7" id="KW-1133">Transmembrane helix</keyword>
<dbReference type="Proteomes" id="UP000243507">
    <property type="component" value="Unassembled WGS sequence"/>
</dbReference>
<organism evidence="10 11">
    <name type="scientific">Pseudothioclava arenosa</name>
    <dbReference type="NCBI Taxonomy" id="1795308"/>
    <lineage>
        <taxon>Bacteria</taxon>
        <taxon>Pseudomonadati</taxon>
        <taxon>Pseudomonadota</taxon>
        <taxon>Alphaproteobacteria</taxon>
        <taxon>Rhodobacterales</taxon>
        <taxon>Paracoccaceae</taxon>
        <taxon>Pseudothioclava</taxon>
    </lineage>
</organism>
<comment type="subcellular location">
    <subcellularLocation>
        <location evidence="7">Cell inner membrane</location>
        <topology evidence="7">Multi-pass membrane protein</topology>
    </subcellularLocation>
    <subcellularLocation>
        <location evidence="1">Cell membrane</location>
        <topology evidence="1">Multi-pass membrane protein</topology>
    </subcellularLocation>
</comment>
<evidence type="ECO:0000259" key="9">
    <source>
        <dbReference type="Pfam" id="PF02308"/>
    </source>
</evidence>
<feature type="compositionally biased region" description="Basic and acidic residues" evidence="8">
    <location>
        <begin position="204"/>
        <end position="216"/>
    </location>
</feature>
<evidence type="ECO:0000256" key="5">
    <source>
        <dbReference type="ARBA" id="ARBA00022989"/>
    </source>
</evidence>
<keyword evidence="3" id="KW-1003">Cell membrane</keyword>
<dbReference type="PRINTS" id="PR01837">
    <property type="entry name" value="MGTCSAPBPROT"/>
</dbReference>
<keyword evidence="7" id="KW-0997">Cell inner membrane</keyword>
<comment type="similarity">
    <text evidence="2 7">Belongs to the MgtC/SapB family.</text>
</comment>
<dbReference type="EMBL" id="NTJD01000002">
    <property type="protein sequence ID" value="PCD77729.1"/>
    <property type="molecule type" value="Genomic_DNA"/>
</dbReference>